<evidence type="ECO:0000256" key="1">
    <source>
        <dbReference type="SAM" id="MobiDB-lite"/>
    </source>
</evidence>
<organism evidence="2 3">
    <name type="scientific">Actinacidiphila acididurans</name>
    <dbReference type="NCBI Taxonomy" id="2784346"/>
    <lineage>
        <taxon>Bacteria</taxon>
        <taxon>Bacillati</taxon>
        <taxon>Actinomycetota</taxon>
        <taxon>Actinomycetes</taxon>
        <taxon>Kitasatosporales</taxon>
        <taxon>Streptomycetaceae</taxon>
        <taxon>Actinacidiphila</taxon>
    </lineage>
</organism>
<comment type="caution">
    <text evidence="2">The sequence shown here is derived from an EMBL/GenBank/DDBJ whole genome shotgun (WGS) entry which is preliminary data.</text>
</comment>
<accession>A0ABS2TSW0</accession>
<feature type="region of interest" description="Disordered" evidence="1">
    <location>
        <begin position="1"/>
        <end position="34"/>
    </location>
</feature>
<proteinExistence type="predicted"/>
<dbReference type="EMBL" id="JADKYB010000009">
    <property type="protein sequence ID" value="MBM9506432.1"/>
    <property type="molecule type" value="Genomic_DNA"/>
</dbReference>
<sequence>MDTSNQPSAAGRPLPARPVLPDTAAARGRGPADTVDARWQSLALIWQWRREVHEIRRPGTP</sequence>
<name>A0ABS2TSW0_9ACTN</name>
<evidence type="ECO:0000313" key="2">
    <source>
        <dbReference type="EMBL" id="MBM9506432.1"/>
    </source>
</evidence>
<dbReference type="RefSeq" id="WP_205358307.1">
    <property type="nucleotide sequence ID" value="NZ_JADKYB010000009.1"/>
</dbReference>
<dbReference type="Proteomes" id="UP000749040">
    <property type="component" value="Unassembled WGS sequence"/>
</dbReference>
<reference evidence="2 3" key="1">
    <citation type="submission" date="2021-01" db="EMBL/GenBank/DDBJ databases">
        <title>Streptomyces acididurans sp. nov., isolated from a peat swamp forest soil.</title>
        <authorList>
            <person name="Chantavorakit T."/>
            <person name="Duangmal K."/>
        </authorList>
    </citation>
    <scope>NUCLEOTIDE SEQUENCE [LARGE SCALE GENOMIC DNA]</scope>
    <source>
        <strain evidence="2 3">KK5PA1</strain>
    </source>
</reference>
<gene>
    <name evidence="2" type="ORF">ITX44_18115</name>
</gene>
<evidence type="ECO:0000313" key="3">
    <source>
        <dbReference type="Proteomes" id="UP000749040"/>
    </source>
</evidence>
<protein>
    <submittedName>
        <fullName evidence="2">Uncharacterized protein</fullName>
    </submittedName>
</protein>
<keyword evidence="3" id="KW-1185">Reference proteome</keyword>